<evidence type="ECO:0000256" key="1">
    <source>
        <dbReference type="SAM" id="SignalP"/>
    </source>
</evidence>
<protein>
    <submittedName>
        <fullName evidence="2">Uncharacterized protein</fullName>
    </submittedName>
</protein>
<dbReference type="AlphaFoldDB" id="A0A974DQW7"/>
<organism evidence="2 3">
    <name type="scientific">Xenopus laevis</name>
    <name type="common">African clawed frog</name>
    <dbReference type="NCBI Taxonomy" id="8355"/>
    <lineage>
        <taxon>Eukaryota</taxon>
        <taxon>Metazoa</taxon>
        <taxon>Chordata</taxon>
        <taxon>Craniata</taxon>
        <taxon>Vertebrata</taxon>
        <taxon>Euteleostomi</taxon>
        <taxon>Amphibia</taxon>
        <taxon>Batrachia</taxon>
        <taxon>Anura</taxon>
        <taxon>Pipoidea</taxon>
        <taxon>Pipidae</taxon>
        <taxon>Xenopodinae</taxon>
        <taxon>Xenopus</taxon>
        <taxon>Xenopus</taxon>
    </lineage>
</organism>
<accession>A0A974DQW7</accession>
<evidence type="ECO:0000313" key="2">
    <source>
        <dbReference type="EMBL" id="OCT95790.1"/>
    </source>
</evidence>
<dbReference type="EMBL" id="CM004468">
    <property type="protein sequence ID" value="OCT95790.1"/>
    <property type="molecule type" value="Genomic_DNA"/>
</dbReference>
<keyword evidence="1" id="KW-0732">Signal</keyword>
<feature type="chain" id="PRO_5038135842" evidence="1">
    <location>
        <begin position="17"/>
        <end position="76"/>
    </location>
</feature>
<sequence length="76" mass="8347">MVAIHAHIWRIWGVLGNTVVLSLLKCETSADPKIAHSLINLDQVTWDISQTDQCSLVILTGGQINNNLPVGLWGEQ</sequence>
<evidence type="ECO:0000313" key="3">
    <source>
        <dbReference type="Proteomes" id="UP000694892"/>
    </source>
</evidence>
<proteinExistence type="predicted"/>
<name>A0A974DQW7_XENLA</name>
<reference evidence="3" key="1">
    <citation type="journal article" date="2016" name="Nature">
        <title>Genome evolution in the allotetraploid frog Xenopus laevis.</title>
        <authorList>
            <person name="Session A.M."/>
            <person name="Uno Y."/>
            <person name="Kwon T."/>
            <person name="Chapman J.A."/>
            <person name="Toyoda A."/>
            <person name="Takahashi S."/>
            <person name="Fukui A."/>
            <person name="Hikosaka A."/>
            <person name="Suzuki A."/>
            <person name="Kondo M."/>
            <person name="van Heeringen S.J."/>
            <person name="Quigley I."/>
            <person name="Heinz S."/>
            <person name="Ogino H."/>
            <person name="Ochi H."/>
            <person name="Hellsten U."/>
            <person name="Lyons J.B."/>
            <person name="Simakov O."/>
            <person name="Putnam N."/>
            <person name="Stites J."/>
            <person name="Kuroki Y."/>
            <person name="Tanaka T."/>
            <person name="Michiue T."/>
            <person name="Watanabe M."/>
            <person name="Bogdanovic O."/>
            <person name="Lister R."/>
            <person name="Georgiou G."/>
            <person name="Paranjpe S.S."/>
            <person name="van Kruijsbergen I."/>
            <person name="Shu S."/>
            <person name="Carlson J."/>
            <person name="Kinoshita T."/>
            <person name="Ohta Y."/>
            <person name="Mawaribuchi S."/>
            <person name="Jenkins J."/>
            <person name="Grimwood J."/>
            <person name="Schmutz J."/>
            <person name="Mitros T."/>
            <person name="Mozaffari S.V."/>
            <person name="Suzuki Y."/>
            <person name="Haramoto Y."/>
            <person name="Yamamoto T.S."/>
            <person name="Takagi C."/>
            <person name="Heald R."/>
            <person name="Miller K."/>
            <person name="Haudenschild C."/>
            <person name="Kitzman J."/>
            <person name="Nakayama T."/>
            <person name="Izutsu Y."/>
            <person name="Robert J."/>
            <person name="Fortriede J."/>
            <person name="Burns K."/>
            <person name="Lotay V."/>
            <person name="Karimi K."/>
            <person name="Yasuoka Y."/>
            <person name="Dichmann D.S."/>
            <person name="Flajnik M.F."/>
            <person name="Houston D.W."/>
            <person name="Shendure J."/>
            <person name="DuPasquier L."/>
            <person name="Vize P.D."/>
            <person name="Zorn A.M."/>
            <person name="Ito M."/>
            <person name="Marcotte E.M."/>
            <person name="Wallingford J.B."/>
            <person name="Ito Y."/>
            <person name="Asashima M."/>
            <person name="Ueno N."/>
            <person name="Matsuda Y."/>
            <person name="Veenstra G.J."/>
            <person name="Fujiyama A."/>
            <person name="Harland R.M."/>
            <person name="Taira M."/>
            <person name="Rokhsar D.S."/>
        </authorList>
    </citation>
    <scope>NUCLEOTIDE SEQUENCE [LARGE SCALE GENOMIC DNA]</scope>
    <source>
        <strain evidence="3">J</strain>
    </source>
</reference>
<dbReference type="Proteomes" id="UP000694892">
    <property type="component" value="Chromosome 2L"/>
</dbReference>
<feature type="signal peptide" evidence="1">
    <location>
        <begin position="1"/>
        <end position="16"/>
    </location>
</feature>
<gene>
    <name evidence="2" type="ORF">XELAEV_18013478mg</name>
</gene>